<feature type="domain" description="CBS" evidence="4">
    <location>
        <begin position="52"/>
        <end position="115"/>
    </location>
</feature>
<dbReference type="Pfam" id="PF00571">
    <property type="entry name" value="CBS"/>
    <property type="match status" value="2"/>
</dbReference>
<evidence type="ECO:0000256" key="2">
    <source>
        <dbReference type="ARBA" id="ARBA00023122"/>
    </source>
</evidence>
<dbReference type="Gene3D" id="3.10.580.10">
    <property type="entry name" value="CBS-domain"/>
    <property type="match status" value="2"/>
</dbReference>
<evidence type="ECO:0000313" key="5">
    <source>
        <dbReference type="EMBL" id="CAD9553025.1"/>
    </source>
</evidence>
<dbReference type="InterPro" id="IPR050511">
    <property type="entry name" value="AMPK_gamma/SDS23_families"/>
</dbReference>
<reference evidence="5" key="1">
    <citation type="submission" date="2021-01" db="EMBL/GenBank/DDBJ databases">
        <authorList>
            <person name="Corre E."/>
            <person name="Pelletier E."/>
            <person name="Niang G."/>
            <person name="Scheremetjew M."/>
            <person name="Finn R."/>
            <person name="Kale V."/>
            <person name="Holt S."/>
            <person name="Cochrane G."/>
            <person name="Meng A."/>
            <person name="Brown T."/>
            <person name="Cohen L."/>
        </authorList>
    </citation>
    <scope>NUCLEOTIDE SEQUENCE</scope>
    <source>
        <strain evidence="5">SAG4.97</strain>
    </source>
</reference>
<evidence type="ECO:0000256" key="3">
    <source>
        <dbReference type="PROSITE-ProRule" id="PRU00703"/>
    </source>
</evidence>
<gene>
    <name evidence="5" type="ORF">CGLO1086_LOCUS1001</name>
</gene>
<protein>
    <recommendedName>
        <fullName evidence="4">CBS domain-containing protein</fullName>
    </recommendedName>
</protein>
<keyword evidence="1" id="KW-0677">Repeat</keyword>
<accession>A0A7S2NQR0</accession>
<name>A0A7S2NQR0_9EUKA</name>
<dbReference type="CDD" id="cd02205">
    <property type="entry name" value="CBS_pair_SF"/>
    <property type="match status" value="1"/>
</dbReference>
<dbReference type="SUPFAM" id="SSF54631">
    <property type="entry name" value="CBS-domain pair"/>
    <property type="match status" value="2"/>
</dbReference>
<sequence length="345" mass="38148">MLISKSIEPSMDLEVTMVTPSQCLRFGEAQCRDVSGFFEEKVLRDVLESRGNFKKLVEVRGSKTTVEDVLKLFETHSIRATPVYELGPGGRKVYTGIVSVIDLLKFTTAEIFHSLHSDECAPPNLDKDDTEFLKRPVSEVLASGSDSVVAIHPETDSLRALVEAFSQHTLRALVQSSTDKSAQRLQLVSQTDIMRFMLSHASELPSLMATSVSTFFMPNPVVFDISHRTVDAFVMMYCKKVGAIGVVDECGILIANLSASDLRFLRAGNISDLQQPLAYFLFSTKGEVRAPLCCQPSDSLFDVISAILSHHVHRIWVVDADRRPVGLVTLTDVLRLISKSMSIVP</sequence>
<feature type="domain" description="CBS" evidence="4">
    <location>
        <begin position="287"/>
        <end position="343"/>
    </location>
</feature>
<dbReference type="PROSITE" id="PS51371">
    <property type="entry name" value="CBS"/>
    <property type="match status" value="2"/>
</dbReference>
<dbReference type="PANTHER" id="PTHR13780">
    <property type="entry name" value="AMP-ACTIVATED PROTEIN KINASE, GAMMA REGULATORY SUBUNIT"/>
    <property type="match status" value="1"/>
</dbReference>
<organism evidence="5">
    <name type="scientific">Cyanoptyche gloeocystis</name>
    <dbReference type="NCBI Taxonomy" id="77922"/>
    <lineage>
        <taxon>Eukaryota</taxon>
        <taxon>Glaucocystophyceae</taxon>
        <taxon>Glaucocystophyceae incertae sedis</taxon>
        <taxon>Cyanoptyche</taxon>
    </lineage>
</organism>
<dbReference type="InterPro" id="IPR046342">
    <property type="entry name" value="CBS_dom_sf"/>
</dbReference>
<dbReference type="InterPro" id="IPR000644">
    <property type="entry name" value="CBS_dom"/>
</dbReference>
<evidence type="ECO:0000256" key="1">
    <source>
        <dbReference type="ARBA" id="ARBA00022737"/>
    </source>
</evidence>
<keyword evidence="2 3" id="KW-0129">CBS domain</keyword>
<evidence type="ECO:0000259" key="4">
    <source>
        <dbReference type="PROSITE" id="PS51371"/>
    </source>
</evidence>
<dbReference type="EMBL" id="HBGX01002286">
    <property type="protein sequence ID" value="CAD9553025.1"/>
    <property type="molecule type" value="Transcribed_RNA"/>
</dbReference>
<dbReference type="SMART" id="SM00116">
    <property type="entry name" value="CBS"/>
    <property type="match status" value="3"/>
</dbReference>
<dbReference type="AlphaFoldDB" id="A0A7S2NQR0"/>
<dbReference type="PANTHER" id="PTHR13780:SF128">
    <property type="entry name" value="CBS DOMAIN-CONTAINING PROTEIN"/>
    <property type="match status" value="1"/>
</dbReference>
<proteinExistence type="predicted"/>